<feature type="region of interest" description="Disordered" evidence="1">
    <location>
        <begin position="126"/>
        <end position="146"/>
    </location>
</feature>
<feature type="compositionally biased region" description="Basic residues" evidence="1">
    <location>
        <begin position="741"/>
        <end position="750"/>
    </location>
</feature>
<feature type="compositionally biased region" description="Acidic residues" evidence="1">
    <location>
        <begin position="634"/>
        <end position="644"/>
    </location>
</feature>
<evidence type="ECO:0000256" key="1">
    <source>
        <dbReference type="SAM" id="MobiDB-lite"/>
    </source>
</evidence>
<dbReference type="GeneID" id="9532919"/>
<feature type="compositionally biased region" description="Polar residues" evidence="1">
    <location>
        <begin position="76"/>
        <end position="86"/>
    </location>
</feature>
<evidence type="ECO:0000313" key="3">
    <source>
        <dbReference type="Proteomes" id="UP000008698"/>
    </source>
</evidence>
<dbReference type="HOGENOM" id="CLU_001373_1_1_1"/>
<feature type="compositionally biased region" description="Polar residues" evidence="1">
    <location>
        <begin position="604"/>
        <end position="620"/>
    </location>
</feature>
<feature type="compositionally biased region" description="Basic and acidic residues" evidence="1">
    <location>
        <begin position="645"/>
        <end position="662"/>
    </location>
</feature>
<gene>
    <name evidence="2" type="ORF">VDBG_02916</name>
</gene>
<keyword evidence="3" id="KW-1185">Reference proteome</keyword>
<dbReference type="RefSeq" id="XP_003006777.1">
    <property type="nucleotide sequence ID" value="XM_003006731.1"/>
</dbReference>
<feature type="compositionally biased region" description="Basic and acidic residues" evidence="1">
    <location>
        <begin position="713"/>
        <end position="724"/>
    </location>
</feature>
<feature type="region of interest" description="Disordered" evidence="1">
    <location>
        <begin position="236"/>
        <end position="304"/>
    </location>
</feature>
<dbReference type="OrthoDB" id="5288142at2759"/>
<feature type="compositionally biased region" description="Basic and acidic residues" evidence="1">
    <location>
        <begin position="18"/>
        <end position="35"/>
    </location>
</feature>
<name>C9SCJ2_VERA1</name>
<feature type="region of interest" description="Disordered" evidence="1">
    <location>
        <begin position="1"/>
        <end position="106"/>
    </location>
</feature>
<feature type="region of interest" description="Disordered" evidence="1">
    <location>
        <begin position="363"/>
        <end position="466"/>
    </location>
</feature>
<dbReference type="OMA" id="AHNEHEE"/>
<dbReference type="KEGG" id="val:VDBG_02916"/>
<feature type="compositionally biased region" description="Basic and acidic residues" evidence="1">
    <location>
        <begin position="248"/>
        <end position="263"/>
    </location>
</feature>
<feature type="compositionally biased region" description="Acidic residues" evidence="1">
    <location>
        <begin position="446"/>
        <end position="458"/>
    </location>
</feature>
<dbReference type="EMBL" id="DS985216">
    <property type="protein sequence ID" value="EEY16807.1"/>
    <property type="molecule type" value="Genomic_DNA"/>
</dbReference>
<feature type="compositionally biased region" description="Basic and acidic residues" evidence="1">
    <location>
        <begin position="293"/>
        <end position="304"/>
    </location>
</feature>
<accession>C9SCJ2</accession>
<feature type="region of interest" description="Disordered" evidence="1">
    <location>
        <begin position="570"/>
        <end position="750"/>
    </location>
</feature>
<evidence type="ECO:0000313" key="2">
    <source>
        <dbReference type="EMBL" id="EEY16807.1"/>
    </source>
</evidence>
<feature type="compositionally biased region" description="Pro residues" evidence="1">
    <location>
        <begin position="276"/>
        <end position="286"/>
    </location>
</feature>
<dbReference type="AlphaFoldDB" id="C9SCJ2"/>
<dbReference type="eggNOG" id="ENOG502SA0I">
    <property type="taxonomic scope" value="Eukaryota"/>
</dbReference>
<protein>
    <submittedName>
        <fullName evidence="2">Uncharacterized protein</fullName>
    </submittedName>
</protein>
<dbReference type="Proteomes" id="UP000008698">
    <property type="component" value="Unassembled WGS sequence"/>
</dbReference>
<reference evidence="3" key="1">
    <citation type="journal article" date="2011" name="PLoS Pathog.">
        <title>Comparative genomics yields insights into niche adaptation of plant vascular wilt pathogens.</title>
        <authorList>
            <person name="Klosterman S.J."/>
            <person name="Subbarao K.V."/>
            <person name="Kang S."/>
            <person name="Veronese P."/>
            <person name="Gold S.E."/>
            <person name="Thomma B.P.H.J."/>
            <person name="Chen Z."/>
            <person name="Henrissat B."/>
            <person name="Lee Y.-H."/>
            <person name="Park J."/>
            <person name="Garcia-Pedrajas M.D."/>
            <person name="Barbara D.J."/>
            <person name="Anchieta A."/>
            <person name="de Jonge R."/>
            <person name="Santhanam P."/>
            <person name="Maruthachalam K."/>
            <person name="Atallah Z."/>
            <person name="Amyotte S.G."/>
            <person name="Paz Z."/>
            <person name="Inderbitzin P."/>
            <person name="Hayes R.J."/>
            <person name="Heiman D.I."/>
            <person name="Young S."/>
            <person name="Zeng Q."/>
            <person name="Engels R."/>
            <person name="Galagan J."/>
            <person name="Cuomo C.A."/>
            <person name="Dobinson K.F."/>
            <person name="Ma L.-J."/>
        </authorList>
    </citation>
    <scope>NUCLEOTIDE SEQUENCE [LARGE SCALE GENOMIC DNA]</scope>
    <source>
        <strain evidence="3">VaMs.102 / ATCC MYA-4576 / FGSC 10136</strain>
    </source>
</reference>
<organism evidence="3">
    <name type="scientific">Verticillium alfalfae (strain VaMs.102 / ATCC MYA-4576 / FGSC 10136)</name>
    <name type="common">Verticillium wilt of alfalfa</name>
    <name type="synonym">Verticillium albo-atrum</name>
    <dbReference type="NCBI Taxonomy" id="526221"/>
    <lineage>
        <taxon>Eukaryota</taxon>
        <taxon>Fungi</taxon>
        <taxon>Dikarya</taxon>
        <taxon>Ascomycota</taxon>
        <taxon>Pezizomycotina</taxon>
        <taxon>Sordariomycetes</taxon>
        <taxon>Hypocreomycetidae</taxon>
        <taxon>Glomerellales</taxon>
        <taxon>Plectosphaerellaceae</taxon>
        <taxon>Verticillium</taxon>
    </lineage>
</organism>
<proteinExistence type="predicted"/>
<feature type="compositionally biased region" description="Basic and acidic residues" evidence="1">
    <location>
        <begin position="687"/>
        <end position="700"/>
    </location>
</feature>
<sequence length="750" mass="83549">MSLTEIAETEPTTLTNDALDKAEQLPAHNEHEEKNGNGTKPSGDVYHGDASTEAFHKLLDNALATGAPSDSKKGDNTSQRTSQQELGTEESRPATPRSTMTYDPNDAFGDFDGVHCEPDFGYFEDVPMPEPEPMPEPQSEQPFSRPDMPRPQSYFDMQTGQQMMYYPARVPAMLNLPPKLSRKPKAAIRNARHSKVLQAMGHPGLGQAEYMERGSHAAPVRQSTLWLPDPVESEAFSPFPLEPSPVEPAHDRTSLLDGSHEQRSWSAGREQGPESPYDPMPQPPPAARQRSPRTVEMDAHKSAHMEDLPPHLRASAFFELPPEPPTVEMKGGSAMDTLDSILDASANAPVDAFTDHAFAGKLGREVYGREKKANRKSSALLQPEHADGKKRGSFMPFGKSSNDGSSDRRNTMTGVSIHSNRTRERGDEDESQALSGSVDGEHRRDDEEEFVSEDEEELYAGPPTTLLAELQLRKHEQKLRTRNQHQAVPGGMHSTLLELDAVAEAQRKTRKTRRVNLAWEDPDANPDHSSEDEDVPLGLLYAGKAAGNNDFTAAMAELNRPIGLMERREMEDNEPLSARRARLQGNEPLTISKHRSMMTLNPGGASNNRFSRMPSPQRSASRLDLEASAPRIEEPEEPEIEEETLAERVRRLRAKEEAEHSNLPRTRPVSAAFSVELLSQFGDLDEDKTKEKAAPAKNADEEQETLGQRRKRLQAEREAREREMNTQIRPSLAPRPDHEHGRRARRTPCT</sequence>